<evidence type="ECO:0008006" key="3">
    <source>
        <dbReference type="Google" id="ProtNLM"/>
    </source>
</evidence>
<dbReference type="RefSeq" id="XP_016617017.1">
    <property type="nucleotide sequence ID" value="XM_016766719.1"/>
</dbReference>
<evidence type="ECO:0000313" key="2">
    <source>
        <dbReference type="Proteomes" id="UP000053789"/>
    </source>
</evidence>
<name>A0A0D2HAP4_CLAB1</name>
<proteinExistence type="predicted"/>
<organism evidence="1 2">
    <name type="scientific">Cladophialophora bantiana (strain ATCC 10958 / CBS 173.52 / CDC B-1940 / NIH 8579)</name>
    <name type="common">Xylohypha bantiana</name>
    <dbReference type="NCBI Taxonomy" id="1442370"/>
    <lineage>
        <taxon>Eukaryota</taxon>
        <taxon>Fungi</taxon>
        <taxon>Dikarya</taxon>
        <taxon>Ascomycota</taxon>
        <taxon>Pezizomycotina</taxon>
        <taxon>Eurotiomycetes</taxon>
        <taxon>Chaetothyriomycetidae</taxon>
        <taxon>Chaetothyriales</taxon>
        <taxon>Herpotrichiellaceae</taxon>
        <taxon>Cladophialophora</taxon>
    </lineage>
</organism>
<gene>
    <name evidence="1" type="ORF">Z519_08993</name>
</gene>
<dbReference type="HOGENOM" id="CLU_052681_0_0_1"/>
<keyword evidence="2" id="KW-1185">Reference proteome</keyword>
<dbReference type="GeneID" id="27701921"/>
<dbReference type="VEuPathDB" id="FungiDB:Z519_08993"/>
<dbReference type="GO" id="GO:0008237">
    <property type="term" value="F:metallopeptidase activity"/>
    <property type="evidence" value="ECO:0007669"/>
    <property type="project" value="InterPro"/>
</dbReference>
<protein>
    <recommendedName>
        <fullName evidence="3">Lysine-specific metallo-endopeptidase domain-containing protein</fullName>
    </recommendedName>
</protein>
<dbReference type="Proteomes" id="UP000053789">
    <property type="component" value="Unassembled WGS sequence"/>
</dbReference>
<reference evidence="1" key="1">
    <citation type="submission" date="2015-01" db="EMBL/GenBank/DDBJ databases">
        <title>The Genome Sequence of Cladophialophora bantiana CBS 173.52.</title>
        <authorList>
            <consortium name="The Broad Institute Genomics Platform"/>
            <person name="Cuomo C."/>
            <person name="de Hoog S."/>
            <person name="Gorbushina A."/>
            <person name="Stielow B."/>
            <person name="Teixiera M."/>
            <person name="Abouelleil A."/>
            <person name="Chapman S.B."/>
            <person name="Priest M."/>
            <person name="Young S.K."/>
            <person name="Wortman J."/>
            <person name="Nusbaum C."/>
            <person name="Birren B."/>
        </authorList>
    </citation>
    <scope>NUCLEOTIDE SEQUENCE [LARGE SCALE GENOMIC DNA]</scope>
    <source>
        <strain evidence="1">CBS 173.52</strain>
    </source>
</reference>
<evidence type="ECO:0000313" key="1">
    <source>
        <dbReference type="EMBL" id="KIW90348.1"/>
    </source>
</evidence>
<dbReference type="EMBL" id="KN846993">
    <property type="protein sequence ID" value="KIW90348.1"/>
    <property type="molecule type" value="Genomic_DNA"/>
</dbReference>
<dbReference type="OrthoDB" id="5357726at2759"/>
<dbReference type="AlphaFoldDB" id="A0A0D2HAP4"/>
<sequence length="271" mass="31281">MRRGRFPTPSAAALHAKMLYHKERFILTDVTEDADFVKNIFRTIANIPLDAVITGQTLVSVLTTPNTELNPRFRQSRLSISDSLLTADRQGCTARVNAFMYEDKDQGNANIYLCDPYFGWPSIEDIADPPRTPWARDNQGRPLPGYSCDNLGDYDSDWMKTTGSTILHEYVHWSWFFIHVPDWYIFVRGGTIDDYAGPNPKHGYGPYRARKIKDIYGSLNQQYPETLNNVDNYVYYAVSKYWSWRCGKQFEATPSSRDARRRKSSGFRPPY</sequence>
<accession>A0A0D2HAP4</accession>
<dbReference type="Gene3D" id="3.40.390.10">
    <property type="entry name" value="Collagenase (Catalytic Domain)"/>
    <property type="match status" value="1"/>
</dbReference>
<dbReference type="InterPro" id="IPR024079">
    <property type="entry name" value="MetalloPept_cat_dom_sf"/>
</dbReference>